<evidence type="ECO:0000313" key="2">
    <source>
        <dbReference type="Proteomes" id="UP001314261"/>
    </source>
</evidence>
<proteinExistence type="predicted"/>
<reference evidence="1 2" key="1">
    <citation type="submission" date="2023-10" db="EMBL/GenBank/DDBJ databases">
        <authorList>
            <person name="Botero Cardona J."/>
        </authorList>
    </citation>
    <scope>NUCLEOTIDE SEQUENCE [LARGE SCALE GENOMIC DNA]</scope>
    <source>
        <strain evidence="1 2">R-54839</strain>
    </source>
</reference>
<keyword evidence="2" id="KW-1185">Reference proteome</keyword>
<sequence>MKDQKEFKENTLKSIESFFENFNLDQIKVKRVFDEKNKPTDKVDYILSLSKIDDRTTVNLIMNGKKTNLSD</sequence>
<comment type="caution">
    <text evidence="1">The sequence shown here is derived from an EMBL/GenBank/DDBJ whole genome shotgun (WGS) entry which is preliminary data.</text>
</comment>
<dbReference type="Proteomes" id="UP001314261">
    <property type="component" value="Unassembled WGS sequence"/>
</dbReference>
<organism evidence="1 2">
    <name type="scientific">Fructobacillus fructosus</name>
    <dbReference type="NCBI Taxonomy" id="1631"/>
    <lineage>
        <taxon>Bacteria</taxon>
        <taxon>Bacillati</taxon>
        <taxon>Bacillota</taxon>
        <taxon>Bacilli</taxon>
        <taxon>Lactobacillales</taxon>
        <taxon>Lactobacillaceae</taxon>
        <taxon>Fructobacillus</taxon>
    </lineage>
</organism>
<name>A0ABN9YYU6_9LACO</name>
<gene>
    <name evidence="1" type="ORF">R54839_PPFHFPJH_01348</name>
</gene>
<dbReference type="RefSeq" id="WP_338346338.1">
    <property type="nucleotide sequence ID" value="NZ_CAUZLR010000009.1"/>
</dbReference>
<protein>
    <submittedName>
        <fullName evidence="1">Uncharacterized protein</fullName>
    </submittedName>
</protein>
<evidence type="ECO:0000313" key="1">
    <source>
        <dbReference type="EMBL" id="CAK1250704.1"/>
    </source>
</evidence>
<dbReference type="EMBL" id="CAUZLR010000009">
    <property type="protein sequence ID" value="CAK1250704.1"/>
    <property type="molecule type" value="Genomic_DNA"/>
</dbReference>
<accession>A0ABN9YYU6</accession>